<reference evidence="3 4" key="1">
    <citation type="submission" date="2012-09" db="EMBL/GenBank/DDBJ databases">
        <title>Draft Genome Sequences of 6 Strains from Genus Thauera.</title>
        <authorList>
            <person name="Liu B."/>
            <person name="Shapleigh J.P."/>
            <person name="Frostegard A.H."/>
        </authorList>
    </citation>
    <scope>NUCLEOTIDE SEQUENCE [LARGE SCALE GENOMIC DNA]</scope>
    <source>
        <strain evidence="3 4">B4P</strain>
    </source>
</reference>
<name>N6Z9K6_9RHOO</name>
<feature type="compositionally biased region" description="Basic and acidic residues" evidence="1">
    <location>
        <begin position="1"/>
        <end position="10"/>
    </location>
</feature>
<feature type="non-terminal residue" evidence="3">
    <location>
        <position position="1"/>
    </location>
</feature>
<dbReference type="RefSeq" id="WP_004386304.1">
    <property type="nucleotide sequence ID" value="NZ_AMXF01000390.1"/>
</dbReference>
<feature type="compositionally biased region" description="Pro residues" evidence="1">
    <location>
        <begin position="39"/>
        <end position="49"/>
    </location>
</feature>
<keyword evidence="4" id="KW-1185">Reference proteome</keyword>
<protein>
    <recommendedName>
        <fullName evidence="2">CHAT domain-containing protein</fullName>
    </recommendedName>
</protein>
<evidence type="ECO:0000313" key="3">
    <source>
        <dbReference type="EMBL" id="ENO91257.1"/>
    </source>
</evidence>
<gene>
    <name evidence="3" type="ORF">C667_22704</name>
</gene>
<feature type="domain" description="CHAT" evidence="2">
    <location>
        <begin position="331"/>
        <end position="616"/>
    </location>
</feature>
<evidence type="ECO:0000256" key="1">
    <source>
        <dbReference type="SAM" id="MobiDB-lite"/>
    </source>
</evidence>
<accession>N6Z9K6</accession>
<dbReference type="Proteomes" id="UP000013047">
    <property type="component" value="Unassembled WGS sequence"/>
</dbReference>
<evidence type="ECO:0000313" key="4">
    <source>
        <dbReference type="Proteomes" id="UP000013047"/>
    </source>
</evidence>
<proteinExistence type="predicted"/>
<dbReference type="Pfam" id="PF12770">
    <property type="entry name" value="CHAT"/>
    <property type="match status" value="1"/>
</dbReference>
<dbReference type="EMBL" id="AMXF01000390">
    <property type="protein sequence ID" value="ENO91257.1"/>
    <property type="molecule type" value="Genomic_DNA"/>
</dbReference>
<feature type="region of interest" description="Disordered" evidence="1">
    <location>
        <begin position="1"/>
        <end position="49"/>
    </location>
</feature>
<organism evidence="3 4">
    <name type="scientific">Thauera phenylacetica B4P</name>
    <dbReference type="NCBI Taxonomy" id="1234382"/>
    <lineage>
        <taxon>Bacteria</taxon>
        <taxon>Pseudomonadati</taxon>
        <taxon>Pseudomonadota</taxon>
        <taxon>Betaproteobacteria</taxon>
        <taxon>Rhodocyclales</taxon>
        <taxon>Zoogloeaceae</taxon>
        <taxon>Thauera</taxon>
    </lineage>
</organism>
<dbReference type="AlphaFoldDB" id="N6Z9K6"/>
<comment type="caution">
    <text evidence="3">The sequence shown here is derived from an EMBL/GenBank/DDBJ whole genome shotgun (WGS) entry which is preliminary data.</text>
</comment>
<sequence length="746" mass="80288">ARALADEPARFELPPLPPADGIPAPSELRSLGFGGGVPASPPEARPTTPPIELSIRHGDLSYARFPVLVGHYRGDTIVSAEAALDRRLDGALSQRQALGLYPGQHGSGAQFFNPRANGQPGGAIVVGLGEVGELTPGLLEAGVRGALLDHALQIAQWPDERFGPAAGPRRASVSCLLVGTGAGALSVRDSVEAIVRAAIAANARLQETALDGRVWIDRIEFVELFADVAIGAAESLQAVLAIPQLGAAARWPAQAIEAGRGGRVRVRFDEAPEWWQRLEIIEDEGRRDSLRFIFVTDRARAEETLASGQLALADAFIREAAASPAANPEAAFTLHEMLLPVSLREAASRQGNLVLLVDPRSARYPWELLENRWSDSGRPPAVAAGVVRQIRTPQYRTRPVHADEASILVVGNPDLDGWEDFPDLPGARAEAREVAECFETAGWRVERCIDPPTHEVLAGLHRSPWRILHLAGHGEFDFPLTQARRKPGDPPAAEPETVSGMVIGRGTFLTPGDVEQMRWVPELVFINCCHLGSMRGGDKGALAANLGMQFIRMGVRAVVAAGWAVDDAAALAFANTFYRLMLAGETFGEAVRAAREEVWLRFRGVNTWGAYQCYGDPSYTLLRGRPAPRPQARRFHCPTELGVELDNLTQALRSSGGDDAAARIAALLEGIPESGREEWLARADLCAALGFAWAEARAWPEAIEQLDRAIRAAAGDCPLRVLEQLANCRARLAADEAVAAHRRGAA</sequence>
<dbReference type="OrthoDB" id="869379at2"/>
<feature type="non-terminal residue" evidence="3">
    <location>
        <position position="746"/>
    </location>
</feature>
<evidence type="ECO:0000259" key="2">
    <source>
        <dbReference type="Pfam" id="PF12770"/>
    </source>
</evidence>
<dbReference type="InterPro" id="IPR024983">
    <property type="entry name" value="CHAT_dom"/>
</dbReference>